<dbReference type="NCBIfam" id="NF033831">
    <property type="entry name" value="sce7725_fam"/>
    <property type="match status" value="1"/>
</dbReference>
<protein>
    <recommendedName>
        <fullName evidence="5">Sce7725 family protein</fullName>
    </recommendedName>
</protein>
<evidence type="ECO:0000313" key="3">
    <source>
        <dbReference type="Proteomes" id="UP000295684"/>
    </source>
</evidence>
<organism evidence="2 3">
    <name type="scientific">Pedobacter psychrotolerans</name>
    <dbReference type="NCBI Taxonomy" id="1843235"/>
    <lineage>
        <taxon>Bacteria</taxon>
        <taxon>Pseudomonadati</taxon>
        <taxon>Bacteroidota</taxon>
        <taxon>Sphingobacteriia</taxon>
        <taxon>Sphingobacteriales</taxon>
        <taxon>Sphingobacteriaceae</taxon>
        <taxon>Pedobacter</taxon>
    </lineage>
</organism>
<keyword evidence="4" id="KW-1185">Reference proteome</keyword>
<evidence type="ECO:0000313" key="1">
    <source>
        <dbReference type="EMBL" id="GGE69148.1"/>
    </source>
</evidence>
<gene>
    <name evidence="2" type="ORF">EV200_1015</name>
    <name evidence="1" type="ORF">GCM10011413_39780</name>
</gene>
<dbReference type="InterPro" id="IPR047727">
    <property type="entry name" value="Sce7725-like"/>
</dbReference>
<sequence length="315" mass="36569">MYYPYLRARQFELLSLRELVTEGQILENVIPVLEPVKDGFSSLTLAHNIFKECNFHPYLILNPIVGELKGDYLEILNYLVELEDCAFKPAFHYSNNLEFVLSTIINYDLKDCMIICLTNFTDDIGFRTLCEHPSVTHIMLQDPNNYRSLDRFIKQLNKTYIRLNDVFQKQAKNSLFLEIGAHKFTEEHLYYREERYQGFSDYTVVPSEFIDGGSTPRAVVIHLTYLYAEENNEIWIRHFTSKTNDSIANVQGKFAEAAYKAISFCNEHQLKNSALDELITYYNEKRYPGLGIVKKISIKNHLLVVSDYLSGGIHA</sequence>
<proteinExistence type="predicted"/>
<reference evidence="4" key="2">
    <citation type="journal article" date="2019" name="Int. J. Syst. Evol. Microbiol.">
        <title>The Global Catalogue of Microorganisms (GCM) 10K type strain sequencing project: providing services to taxonomists for standard genome sequencing and annotation.</title>
        <authorList>
            <consortium name="The Broad Institute Genomics Platform"/>
            <consortium name="The Broad Institute Genome Sequencing Center for Infectious Disease"/>
            <person name="Wu L."/>
            <person name="Ma J."/>
        </authorList>
    </citation>
    <scope>NUCLEOTIDE SEQUENCE [LARGE SCALE GENOMIC DNA]</scope>
    <source>
        <strain evidence="4">CGMCC 1.15644</strain>
    </source>
</reference>
<reference evidence="1" key="1">
    <citation type="journal article" date="2014" name="Int. J. Syst. Evol. Microbiol.">
        <title>Complete genome of a new Firmicutes species belonging to the dominant human colonic microbiota ('Ruminococcus bicirculans') reveals two chromosomes and a selective capacity to utilize plant glucans.</title>
        <authorList>
            <consortium name="NISC Comparative Sequencing Program"/>
            <person name="Wegmann U."/>
            <person name="Louis P."/>
            <person name="Goesmann A."/>
            <person name="Henrissat B."/>
            <person name="Duncan S.H."/>
            <person name="Flint H.J."/>
        </authorList>
    </citation>
    <scope>NUCLEOTIDE SEQUENCE</scope>
    <source>
        <strain evidence="1">CGMCC 1.15644</strain>
    </source>
</reference>
<dbReference type="Proteomes" id="UP000295684">
    <property type="component" value="Unassembled WGS sequence"/>
</dbReference>
<dbReference type="OrthoDB" id="8910160at2"/>
<name>A0A4R2HLK2_9SPHI</name>
<dbReference type="EMBL" id="BMJO01000008">
    <property type="protein sequence ID" value="GGE69148.1"/>
    <property type="molecule type" value="Genomic_DNA"/>
</dbReference>
<reference evidence="2 3" key="3">
    <citation type="submission" date="2019-03" db="EMBL/GenBank/DDBJ databases">
        <title>Genomic Encyclopedia of Type Strains, Phase IV (KMG-IV): sequencing the most valuable type-strain genomes for metagenomic binning, comparative biology and taxonomic classification.</title>
        <authorList>
            <person name="Goeker M."/>
        </authorList>
    </citation>
    <scope>NUCLEOTIDE SEQUENCE [LARGE SCALE GENOMIC DNA]</scope>
    <source>
        <strain evidence="2 3">DSM 103236</strain>
    </source>
</reference>
<dbReference type="RefSeq" id="WP_132528794.1">
    <property type="nucleotide sequence ID" value="NZ_BMJO01000008.1"/>
</dbReference>
<dbReference type="AlphaFoldDB" id="A0A4R2HLK2"/>
<reference evidence="1" key="4">
    <citation type="submission" date="2024-05" db="EMBL/GenBank/DDBJ databases">
        <authorList>
            <person name="Sun Q."/>
            <person name="Zhou Y."/>
        </authorList>
    </citation>
    <scope>NUCLEOTIDE SEQUENCE</scope>
    <source>
        <strain evidence="1">CGMCC 1.15644</strain>
    </source>
</reference>
<dbReference type="Proteomes" id="UP000622648">
    <property type="component" value="Unassembled WGS sequence"/>
</dbReference>
<dbReference type="EMBL" id="SLWO01000001">
    <property type="protein sequence ID" value="TCO30575.1"/>
    <property type="molecule type" value="Genomic_DNA"/>
</dbReference>
<evidence type="ECO:0008006" key="5">
    <source>
        <dbReference type="Google" id="ProtNLM"/>
    </source>
</evidence>
<evidence type="ECO:0000313" key="2">
    <source>
        <dbReference type="EMBL" id="TCO30575.1"/>
    </source>
</evidence>
<evidence type="ECO:0000313" key="4">
    <source>
        <dbReference type="Proteomes" id="UP000622648"/>
    </source>
</evidence>
<comment type="caution">
    <text evidence="2">The sequence shown here is derived from an EMBL/GenBank/DDBJ whole genome shotgun (WGS) entry which is preliminary data.</text>
</comment>
<accession>A0A4R2HLK2</accession>